<dbReference type="GO" id="GO:0051118">
    <property type="term" value="F:glucan endo-1,3-alpha-glucosidase activity"/>
    <property type="evidence" value="ECO:0007669"/>
    <property type="project" value="InterPro"/>
</dbReference>
<accession>A0AAN6S772</accession>
<keyword evidence="1" id="KW-0378">Hydrolase</keyword>
<dbReference type="Proteomes" id="UP001303473">
    <property type="component" value="Unassembled WGS sequence"/>
</dbReference>
<gene>
    <name evidence="1" type="ORF">QBC46DRAFT_69032</name>
</gene>
<keyword evidence="2" id="KW-1185">Reference proteome</keyword>
<dbReference type="Gene3D" id="3.20.20.80">
    <property type="entry name" value="Glycosidases"/>
    <property type="match status" value="1"/>
</dbReference>
<sequence length="427" mass="47432">MASLLKKLKIGRGSSTASSTEPPCRKVFAHYMVGLTHGQSSAHWAHDIKCAKDAGIDGFALNIGPADPWTLTQLRHAYEAAEEAGDFVLFLSFDMACGAWEVNQVVELINHFKDSDAQMKVDGKPFVSTFEGPNWAENWHAVRSETGGIFLVPDWSSLGPHGVGQKRDIIDGAFSWDTWPKAGKHKVTVHEDRLYQSELRGKKYMMGVSPYFYTNLPQWGKNWYSPSESLWYDRWQQVLEIMPDFVQIITWNDYGESSYICDTAHHQIVRGAEKYTHGYDHAAFRAVLPYYIAAYKAGKTSIDLPKDQEDIAIAWYRTTPVGCGADGDTKWGQGGSDSAANGARDVISIMAVTKGATSVSVNIGNKVQKTCHTTEQMRISYFEMPFHEGTTGPVMMSMNGKTVKGPEIRNECPPCGHVIFNAVAIQV</sequence>
<evidence type="ECO:0000313" key="2">
    <source>
        <dbReference type="Proteomes" id="UP001303473"/>
    </source>
</evidence>
<dbReference type="AlphaFoldDB" id="A0AAN6S772"/>
<evidence type="ECO:0000313" key="1">
    <source>
        <dbReference type="EMBL" id="KAK3942588.1"/>
    </source>
</evidence>
<dbReference type="Pfam" id="PF03659">
    <property type="entry name" value="Glyco_hydro_71"/>
    <property type="match status" value="1"/>
</dbReference>
<dbReference type="InterPro" id="IPR005197">
    <property type="entry name" value="Glyco_hydro_71"/>
</dbReference>
<organism evidence="1 2">
    <name type="scientific">Diplogelasinospora grovesii</name>
    <dbReference type="NCBI Taxonomy" id="303347"/>
    <lineage>
        <taxon>Eukaryota</taxon>
        <taxon>Fungi</taxon>
        <taxon>Dikarya</taxon>
        <taxon>Ascomycota</taxon>
        <taxon>Pezizomycotina</taxon>
        <taxon>Sordariomycetes</taxon>
        <taxon>Sordariomycetidae</taxon>
        <taxon>Sordariales</taxon>
        <taxon>Diplogelasinosporaceae</taxon>
        <taxon>Diplogelasinospora</taxon>
    </lineage>
</organism>
<protein>
    <submittedName>
        <fullName evidence="1">Glycoside hydrolase</fullName>
    </submittedName>
</protein>
<dbReference type="CDD" id="cd11577">
    <property type="entry name" value="GH71"/>
    <property type="match status" value="1"/>
</dbReference>
<name>A0AAN6S772_9PEZI</name>
<proteinExistence type="predicted"/>
<dbReference type="EMBL" id="MU853772">
    <property type="protein sequence ID" value="KAK3942588.1"/>
    <property type="molecule type" value="Genomic_DNA"/>
</dbReference>
<reference evidence="2" key="1">
    <citation type="journal article" date="2023" name="Mol. Phylogenet. Evol.">
        <title>Genome-scale phylogeny and comparative genomics of the fungal order Sordariales.</title>
        <authorList>
            <person name="Hensen N."/>
            <person name="Bonometti L."/>
            <person name="Westerberg I."/>
            <person name="Brannstrom I.O."/>
            <person name="Guillou S."/>
            <person name="Cros-Aarteil S."/>
            <person name="Calhoun S."/>
            <person name="Haridas S."/>
            <person name="Kuo A."/>
            <person name="Mondo S."/>
            <person name="Pangilinan J."/>
            <person name="Riley R."/>
            <person name="LaButti K."/>
            <person name="Andreopoulos B."/>
            <person name="Lipzen A."/>
            <person name="Chen C."/>
            <person name="Yan M."/>
            <person name="Daum C."/>
            <person name="Ng V."/>
            <person name="Clum A."/>
            <person name="Steindorff A."/>
            <person name="Ohm R.A."/>
            <person name="Martin F."/>
            <person name="Silar P."/>
            <person name="Natvig D.O."/>
            <person name="Lalanne C."/>
            <person name="Gautier V."/>
            <person name="Ament-Velasquez S.L."/>
            <person name="Kruys A."/>
            <person name="Hutchinson M.I."/>
            <person name="Powell A.J."/>
            <person name="Barry K."/>
            <person name="Miller A.N."/>
            <person name="Grigoriev I.V."/>
            <person name="Debuchy R."/>
            <person name="Gladieux P."/>
            <person name="Hiltunen Thoren M."/>
            <person name="Johannesson H."/>
        </authorList>
    </citation>
    <scope>NUCLEOTIDE SEQUENCE [LARGE SCALE GENOMIC DNA]</scope>
    <source>
        <strain evidence="2">CBS 340.73</strain>
    </source>
</reference>
<comment type="caution">
    <text evidence="1">The sequence shown here is derived from an EMBL/GenBank/DDBJ whole genome shotgun (WGS) entry which is preliminary data.</text>
</comment>